<dbReference type="EMBL" id="CP024988">
    <property type="protein sequence ID" value="AWT26673.1"/>
    <property type="molecule type" value="Genomic_DNA"/>
</dbReference>
<dbReference type="Proteomes" id="UP000247696">
    <property type="component" value="Chromosome"/>
</dbReference>
<dbReference type="Gene3D" id="3.40.50.970">
    <property type="match status" value="1"/>
</dbReference>
<evidence type="ECO:0000256" key="3">
    <source>
        <dbReference type="ARBA" id="ARBA00023052"/>
    </source>
</evidence>
<evidence type="ECO:0000256" key="2">
    <source>
        <dbReference type="ARBA" id="ARBA00023002"/>
    </source>
</evidence>
<dbReference type="InterPro" id="IPR050642">
    <property type="entry name" value="PDH_E1_Alpha_Subunit"/>
</dbReference>
<keyword evidence="2 5" id="KW-0560">Oxidoreductase</keyword>
<feature type="domain" description="Dehydrogenase E1 component" evidence="4">
    <location>
        <begin position="32"/>
        <end position="327"/>
    </location>
</feature>
<evidence type="ECO:0000313" key="5">
    <source>
        <dbReference type="EMBL" id="AWT26673.1"/>
    </source>
</evidence>
<dbReference type="GO" id="GO:0004739">
    <property type="term" value="F:pyruvate dehydrogenase (acetyl-transferring) activity"/>
    <property type="evidence" value="ECO:0007669"/>
    <property type="project" value="TreeGrafter"/>
</dbReference>
<dbReference type="GO" id="GO:0006086">
    <property type="term" value="P:pyruvate decarboxylation to acetyl-CoA"/>
    <property type="evidence" value="ECO:0007669"/>
    <property type="project" value="TreeGrafter"/>
</dbReference>
<dbReference type="GO" id="GO:0000287">
    <property type="term" value="F:magnesium ion binding"/>
    <property type="evidence" value="ECO:0007669"/>
    <property type="project" value="UniProtKB-ARBA"/>
</dbReference>
<dbReference type="SUPFAM" id="SSF52518">
    <property type="entry name" value="Thiamin diphosphate-binding fold (THDP-binding)"/>
    <property type="match status" value="1"/>
</dbReference>
<gene>
    <name evidence="5" type="primary">acoA</name>
    <name evidence="5" type="ORF">Csp1_19000</name>
</gene>
<proteinExistence type="predicted"/>
<evidence type="ECO:0000256" key="1">
    <source>
        <dbReference type="ARBA" id="ARBA00001964"/>
    </source>
</evidence>
<dbReference type="InterPro" id="IPR029061">
    <property type="entry name" value="THDP-binding"/>
</dbReference>
<protein>
    <submittedName>
        <fullName evidence="5">Acetoin:2,6-dichlorophenolindophenol oxidoreductase subunit alpha</fullName>
        <ecNumber evidence="5">1.1.1.-</ecNumber>
    </submittedName>
</protein>
<keyword evidence="6" id="KW-1185">Reference proteome</keyword>
<evidence type="ECO:0000259" key="4">
    <source>
        <dbReference type="Pfam" id="PF00676"/>
    </source>
</evidence>
<comment type="cofactor">
    <cofactor evidence="1">
        <name>thiamine diphosphate</name>
        <dbReference type="ChEBI" id="CHEBI:58937"/>
    </cofactor>
</comment>
<dbReference type="Pfam" id="PF00676">
    <property type="entry name" value="E1_dh"/>
    <property type="match status" value="1"/>
</dbReference>
<organism evidence="5 6">
    <name type="scientific">Corynebacterium provencense</name>
    <dbReference type="NCBI Taxonomy" id="1737425"/>
    <lineage>
        <taxon>Bacteria</taxon>
        <taxon>Bacillati</taxon>
        <taxon>Actinomycetota</taxon>
        <taxon>Actinomycetes</taxon>
        <taxon>Mycobacteriales</taxon>
        <taxon>Corynebacteriaceae</taxon>
        <taxon>Corynebacterium</taxon>
    </lineage>
</organism>
<dbReference type="KEGG" id="cpre:Csp1_19000"/>
<sequence>MSPTTSAPKGRSKAKKRGTLSLSDEELLGAYRRMSDIRAFEERLHVENETGDIPGFIHLYAGQEAIAVGVCDELRSTDYIASTHRGHGHCLAKGCGIREMMCEIFGRAEGLCHGKGGSMHIANLSVGMLGANGIVGGGPPLATGAALTAKTLGNGGVAVPFTGDGGSNQGLVFEAMNMAVVLQLPVVFVFENNGMGEATGADFAVGSHDIAGRAKAFGMPAVKVDGTDYFAVREAAAEAVGRARSGGGPSVIEASAKRFYGHFEGDPALYRTPEQLKEYRASLDPLLKFRENTAGQIDPAELDAIDAASVKEVDEAVAYARAAAWPDPADVDRDVYLSY</sequence>
<dbReference type="STRING" id="1737425.GCA_900049755_00974"/>
<name>A0A2Z3YZC7_9CORY</name>
<dbReference type="EC" id="1.1.1.-" evidence="5"/>
<keyword evidence="3" id="KW-0786">Thiamine pyrophosphate</keyword>
<evidence type="ECO:0000313" key="6">
    <source>
        <dbReference type="Proteomes" id="UP000247696"/>
    </source>
</evidence>
<dbReference type="PANTHER" id="PTHR11516:SF60">
    <property type="entry name" value="PYRUVATE DEHYDROGENASE E1 COMPONENT SUBUNIT ALPHA"/>
    <property type="match status" value="1"/>
</dbReference>
<dbReference type="PANTHER" id="PTHR11516">
    <property type="entry name" value="PYRUVATE DEHYDROGENASE E1 COMPONENT, ALPHA SUBUNIT BACTERIAL AND ORGANELLAR"/>
    <property type="match status" value="1"/>
</dbReference>
<dbReference type="InterPro" id="IPR001017">
    <property type="entry name" value="DH_E1"/>
</dbReference>
<dbReference type="AlphaFoldDB" id="A0A2Z3YZC7"/>
<accession>A0A2Z3YZC7</accession>
<reference evidence="6" key="1">
    <citation type="submission" date="2017-11" db="EMBL/GenBank/DDBJ databases">
        <title>Otitis media/interna in a cat caused by the recently described species Corynebacterium provencense.</title>
        <authorList>
            <person name="Kittl S."/>
            <person name="Brodard I."/>
            <person name="Rychener L."/>
            <person name="Jores J."/>
            <person name="Roosje P."/>
            <person name="Gobeli Brawand S."/>
        </authorList>
    </citation>
    <scope>NUCLEOTIDE SEQUENCE [LARGE SCALE GENOMIC DNA]</scope>
    <source>
        <strain evidence="6">17KM38</strain>
    </source>
</reference>
<dbReference type="CDD" id="cd02000">
    <property type="entry name" value="TPP_E1_PDC_ADC_BCADC"/>
    <property type="match status" value="1"/>
</dbReference>